<accession>A0A974NR83</accession>
<feature type="transmembrane region" description="Helical" evidence="5">
    <location>
        <begin position="203"/>
        <end position="224"/>
    </location>
</feature>
<keyword evidence="3 5" id="KW-1133">Transmembrane helix</keyword>
<dbReference type="EMBL" id="CP068053">
    <property type="protein sequence ID" value="QQT02356.1"/>
    <property type="molecule type" value="Genomic_DNA"/>
</dbReference>
<evidence type="ECO:0000256" key="1">
    <source>
        <dbReference type="ARBA" id="ARBA00004141"/>
    </source>
</evidence>
<feature type="transmembrane region" description="Helical" evidence="5">
    <location>
        <begin position="172"/>
        <end position="191"/>
    </location>
</feature>
<dbReference type="InterPro" id="IPR035906">
    <property type="entry name" value="MetI-like_sf"/>
</dbReference>
<evidence type="ECO:0000256" key="2">
    <source>
        <dbReference type="ARBA" id="ARBA00022692"/>
    </source>
</evidence>
<evidence type="ECO:0000256" key="4">
    <source>
        <dbReference type="ARBA" id="ARBA00023136"/>
    </source>
</evidence>
<keyword evidence="7" id="KW-1185">Reference proteome</keyword>
<comment type="subcellular location">
    <subcellularLocation>
        <location evidence="1">Membrane</location>
        <topology evidence="1">Multi-pass membrane protein</topology>
    </subcellularLocation>
</comment>
<dbReference type="GO" id="GO:0016020">
    <property type="term" value="C:membrane"/>
    <property type="evidence" value="ECO:0007669"/>
    <property type="project" value="UniProtKB-SubCell"/>
</dbReference>
<keyword evidence="4 5" id="KW-0472">Membrane</keyword>
<evidence type="ECO:0008006" key="8">
    <source>
        <dbReference type="Google" id="ProtNLM"/>
    </source>
</evidence>
<sequence>MNRNWSLWLGTLGCFIFLIIIFLGPNFPGVDAQLKQNFYWKDLFNIPIFSPDADFPFGSDRKGVDMYSALIMGTRYTLLTVLSISIIAFSLALVLGAGAAHNRGIHWLLKAWNGVFSRIPLLFFVIFFATIPFFIFSPHRFYYLVGAIIVIETGKLAEFVRKSILIIQTTDYFQSGVVMGTGFWGLFKWYYWPNCFSQWLSHFFSHVGSILFLLGQLGIFNIFLAQAMIPIGGVPGGLATYEFQNTLPNWATYLSNFYFDIDPAPWIPLSAAAFITAAMLSFHALSDGIRRHYVNQLPKGQPKLNAFIEKQAQKWRKPA</sequence>
<protein>
    <recommendedName>
        <fullName evidence="8">ABC transmembrane type-1 domain-containing protein</fullName>
    </recommendedName>
</protein>
<dbReference type="KEGG" id="ppsr:I6J18_11260"/>
<dbReference type="Proteomes" id="UP000595254">
    <property type="component" value="Chromosome"/>
</dbReference>
<evidence type="ECO:0000256" key="5">
    <source>
        <dbReference type="SAM" id="Phobius"/>
    </source>
</evidence>
<proteinExistence type="predicted"/>
<dbReference type="AlphaFoldDB" id="A0A974NR83"/>
<gene>
    <name evidence="6" type="ORF">I6J18_11260</name>
</gene>
<keyword evidence="2 5" id="KW-0812">Transmembrane</keyword>
<feature type="transmembrane region" description="Helical" evidence="5">
    <location>
        <begin position="115"/>
        <end position="135"/>
    </location>
</feature>
<feature type="transmembrane region" description="Helical" evidence="5">
    <location>
        <begin position="7"/>
        <end position="27"/>
    </location>
</feature>
<evidence type="ECO:0000256" key="3">
    <source>
        <dbReference type="ARBA" id="ARBA00022989"/>
    </source>
</evidence>
<name>A0A974NR83_PERPY</name>
<reference evidence="6 7" key="1">
    <citation type="submission" date="2021-01" db="EMBL/GenBank/DDBJ databases">
        <title>FDA dAtabase for Regulatory Grade micrObial Sequences (FDA-ARGOS): Supporting development and validation of Infectious Disease Dx tests.</title>
        <authorList>
            <person name="Nelson B."/>
            <person name="Plummer A."/>
            <person name="Tallon L."/>
            <person name="Sadzewicz L."/>
            <person name="Zhao X."/>
            <person name="Boylan J."/>
            <person name="Ott S."/>
            <person name="Bowen H."/>
            <person name="Vavikolanu K."/>
            <person name="Mehta A."/>
            <person name="Aluvathingal J."/>
            <person name="Nadendla S."/>
            <person name="Myers T."/>
            <person name="Yan Y."/>
            <person name="Sichtig H."/>
        </authorList>
    </citation>
    <scope>NUCLEOTIDE SEQUENCE [LARGE SCALE GENOMIC DNA]</scope>
    <source>
        <strain evidence="6 7">FDAARGOS_1161</strain>
    </source>
</reference>
<dbReference type="PANTHER" id="PTHR43839">
    <property type="entry name" value="OPPC IN A BINDING PROTEIN-DEPENDENT TRANSPORT SYSTEM"/>
    <property type="match status" value="1"/>
</dbReference>
<dbReference type="PANTHER" id="PTHR43839:SF3">
    <property type="entry name" value="OLIGOPEPTIDE ABC TRANSPORTER, PERMEASE PROTEIN"/>
    <property type="match status" value="1"/>
</dbReference>
<evidence type="ECO:0000313" key="6">
    <source>
        <dbReference type="EMBL" id="QQT02356.1"/>
    </source>
</evidence>
<dbReference type="SUPFAM" id="SSF161098">
    <property type="entry name" value="MetI-like"/>
    <property type="match status" value="1"/>
</dbReference>
<dbReference type="RefSeq" id="WP_040373828.1">
    <property type="nucleotide sequence ID" value="NZ_CP068053.1"/>
</dbReference>
<organism evidence="6 7">
    <name type="scientific">Peribacillus psychrosaccharolyticus</name>
    <name type="common">Bacillus psychrosaccharolyticus</name>
    <dbReference type="NCBI Taxonomy" id="1407"/>
    <lineage>
        <taxon>Bacteria</taxon>
        <taxon>Bacillati</taxon>
        <taxon>Bacillota</taxon>
        <taxon>Bacilli</taxon>
        <taxon>Bacillales</taxon>
        <taxon>Bacillaceae</taxon>
        <taxon>Peribacillus</taxon>
    </lineage>
</organism>
<evidence type="ECO:0000313" key="7">
    <source>
        <dbReference type="Proteomes" id="UP000595254"/>
    </source>
</evidence>
<feature type="transmembrane region" description="Helical" evidence="5">
    <location>
        <begin position="76"/>
        <end position="95"/>
    </location>
</feature>